<name>A0A8T4KXI3_9ARCH</name>
<comment type="caution">
    <text evidence="3">The sequence shown here is derived from an EMBL/GenBank/DDBJ whole genome shotgun (WGS) entry which is preliminary data.</text>
</comment>
<dbReference type="Pfam" id="PF15711">
    <property type="entry name" value="ILEI"/>
    <property type="match status" value="1"/>
</dbReference>
<dbReference type="AlphaFoldDB" id="A0A8T4KXI3"/>
<reference evidence="3" key="2">
    <citation type="submission" date="2021-05" db="EMBL/GenBank/DDBJ databases">
        <title>Protein family content uncovers lineage relationships and bacterial pathway maintenance mechanisms in DPANN archaea.</title>
        <authorList>
            <person name="Castelle C.J."/>
            <person name="Meheust R."/>
            <person name="Jaffe A.L."/>
            <person name="Seitz K."/>
            <person name="Gong X."/>
            <person name="Baker B.J."/>
            <person name="Banfield J.F."/>
        </authorList>
    </citation>
    <scope>NUCLEOTIDE SEQUENCE</scope>
    <source>
        <strain evidence="3">RIFCSPHIGHO2_01_FULL_GW2011_AR10_43_9</strain>
    </source>
</reference>
<gene>
    <name evidence="3" type="ORF">J4224_01605</name>
</gene>
<evidence type="ECO:0000259" key="2">
    <source>
        <dbReference type="Pfam" id="PF15711"/>
    </source>
</evidence>
<dbReference type="InterPro" id="IPR039477">
    <property type="entry name" value="ILEI/PANDER_dom"/>
</dbReference>
<dbReference type="InterPro" id="IPR007166">
    <property type="entry name" value="Class3_signal_pept_motif"/>
</dbReference>
<organism evidence="3 4">
    <name type="scientific">Candidatus Iainarchaeum sp</name>
    <dbReference type="NCBI Taxonomy" id="3101447"/>
    <lineage>
        <taxon>Archaea</taxon>
        <taxon>Candidatus Iainarchaeota</taxon>
        <taxon>Candidatus Iainarchaeia</taxon>
        <taxon>Candidatus Iainarchaeales</taxon>
        <taxon>Candidatus Iainarchaeaceae</taxon>
        <taxon>Candidatus Iainarchaeum</taxon>
    </lineage>
</organism>
<feature type="transmembrane region" description="Helical" evidence="1">
    <location>
        <begin position="12"/>
        <end position="31"/>
    </location>
</feature>
<dbReference type="PROSITE" id="PS52031">
    <property type="entry name" value="GG_LECTIN"/>
    <property type="match status" value="1"/>
</dbReference>
<reference evidence="3" key="1">
    <citation type="submission" date="2021-03" db="EMBL/GenBank/DDBJ databases">
        <authorList>
            <person name="Jaffe A."/>
        </authorList>
    </citation>
    <scope>NUCLEOTIDE SEQUENCE</scope>
    <source>
        <strain evidence="3">RIFCSPHIGHO2_01_FULL_GW2011_AR10_43_9</strain>
    </source>
</reference>
<accession>A0A8T4KXI3</accession>
<proteinExistence type="predicted"/>
<keyword evidence="1" id="KW-0472">Membrane</keyword>
<evidence type="ECO:0000256" key="1">
    <source>
        <dbReference type="SAM" id="Phobius"/>
    </source>
</evidence>
<sequence>MGRAQGALEYLLLIGGAILVAVIVVSVLSGIGGGGGTEARKVAADALCAKYGNQVLCNGRQVQLQGETVTCIWKSTGGVCRANLVEISVPVALQANSAGSGSELIPPQAAYAQIYVNGVQRANNTRGLNIVVVNETTGAYINDDTFDTYDASCSALVPLTNFINSISAGRIVLMAARDEWARDFKQTGGCPVAQRDAAYTALESIHADTLVNIPDFPFSPPWDAGNCDYASSYAMISVKGSGLYTEQYSQNRNNCSGVPVTVSYSP</sequence>
<dbReference type="Proteomes" id="UP000683213">
    <property type="component" value="Unassembled WGS sequence"/>
</dbReference>
<dbReference type="EMBL" id="JAGVWF010000023">
    <property type="protein sequence ID" value="MBS3059101.1"/>
    <property type="molecule type" value="Genomic_DNA"/>
</dbReference>
<keyword evidence="1" id="KW-1133">Transmembrane helix</keyword>
<evidence type="ECO:0000313" key="3">
    <source>
        <dbReference type="EMBL" id="MBS3059101.1"/>
    </source>
</evidence>
<evidence type="ECO:0000313" key="4">
    <source>
        <dbReference type="Proteomes" id="UP000683213"/>
    </source>
</evidence>
<feature type="domain" description="ILEI/PANDER" evidence="2">
    <location>
        <begin position="126"/>
        <end position="208"/>
    </location>
</feature>
<dbReference type="Pfam" id="PF04021">
    <property type="entry name" value="Class_IIIsignal"/>
    <property type="match status" value="1"/>
</dbReference>
<keyword evidence="1" id="KW-0812">Transmembrane</keyword>
<protein>
    <submittedName>
        <fullName evidence="3">Class III signal peptide-containing protein</fullName>
    </submittedName>
</protein>